<proteinExistence type="predicted"/>
<evidence type="ECO:0008006" key="3">
    <source>
        <dbReference type="Google" id="ProtNLM"/>
    </source>
</evidence>
<sequence length="466" mass="51992">MKTDNMEKLIILGAAGRDFHDFMTYWSVQPNVVVQCFTGTQIPGIDGRIFPAELCNNDKNGNRYPNGLMIYSENELETLIKKFDATMCALAYSDLSYDTVQSLASRVNAAGCKFIQLPPKMTQLQSTKPVVAICATRTGTGKSQTTRFVANYLKKKGMKIAVVRHPMPYDAVLMNQRCQRYEVLEDLVKYNCTIEEREEYELHIEEGNLLFAGVDYEMILREAEKVSDIVIWDGGNNDFSFFKPDLTVCVADALREGHEEHFFPGEVNARMADLIMINKVNSLPSIDQAKKQADRIRALVSPNTPIILGNSVVTPEARDPVTRALLDKVTVEKMVKGKRVLVIDDGPTLTHGGMPFGAGFVLAKQMGANEIVDPRPCAKGSLKGVFQKFQHLVNCLPAMGYGEEQIKDLQETVKSCECDCIVAGTPINLESVITLDKPCVRARYCLQLDKEYMEKMEVALLPFTST</sequence>
<name>A0ABD3NTB5_9STRA</name>
<dbReference type="AlphaFoldDB" id="A0ABD3NTB5"/>
<dbReference type="SUPFAM" id="SSF52540">
    <property type="entry name" value="P-loop containing nucleoside triphosphate hydrolases"/>
    <property type="match status" value="1"/>
</dbReference>
<reference evidence="1 2" key="1">
    <citation type="journal article" date="2020" name="G3 (Bethesda)">
        <title>Improved Reference Genome for Cyclotella cryptica CCMP332, a Model for Cell Wall Morphogenesis, Salinity Adaptation, and Lipid Production in Diatoms (Bacillariophyta).</title>
        <authorList>
            <person name="Roberts W.R."/>
            <person name="Downey K.M."/>
            <person name="Ruck E.C."/>
            <person name="Traller J.C."/>
            <person name="Alverson A.J."/>
        </authorList>
    </citation>
    <scope>NUCLEOTIDE SEQUENCE [LARGE SCALE GENOMIC DNA]</scope>
    <source>
        <strain evidence="1 2">CCMP332</strain>
    </source>
</reference>
<dbReference type="InterPro" id="IPR053199">
    <property type="entry name" value="cDPG_synthetase-like"/>
</dbReference>
<protein>
    <recommendedName>
        <fullName evidence="3">GTPase</fullName>
    </recommendedName>
</protein>
<accession>A0ABD3NTB5</accession>
<evidence type="ECO:0000313" key="1">
    <source>
        <dbReference type="EMBL" id="KAL3779169.1"/>
    </source>
</evidence>
<comment type="caution">
    <text evidence="1">The sequence shown here is derived from an EMBL/GenBank/DDBJ whole genome shotgun (WGS) entry which is preliminary data.</text>
</comment>
<dbReference type="Proteomes" id="UP001516023">
    <property type="component" value="Unassembled WGS sequence"/>
</dbReference>
<keyword evidence="2" id="KW-1185">Reference proteome</keyword>
<evidence type="ECO:0000313" key="2">
    <source>
        <dbReference type="Proteomes" id="UP001516023"/>
    </source>
</evidence>
<dbReference type="PANTHER" id="PTHR42869">
    <property type="entry name" value="SLL0572 PROTEIN"/>
    <property type="match status" value="1"/>
</dbReference>
<dbReference type="EMBL" id="JABMIG020000402">
    <property type="protein sequence ID" value="KAL3779169.1"/>
    <property type="molecule type" value="Genomic_DNA"/>
</dbReference>
<organism evidence="1 2">
    <name type="scientific">Cyclotella cryptica</name>
    <dbReference type="NCBI Taxonomy" id="29204"/>
    <lineage>
        <taxon>Eukaryota</taxon>
        <taxon>Sar</taxon>
        <taxon>Stramenopiles</taxon>
        <taxon>Ochrophyta</taxon>
        <taxon>Bacillariophyta</taxon>
        <taxon>Coscinodiscophyceae</taxon>
        <taxon>Thalassiosirophycidae</taxon>
        <taxon>Stephanodiscales</taxon>
        <taxon>Stephanodiscaceae</taxon>
        <taxon>Cyclotella</taxon>
    </lineage>
</organism>
<dbReference type="InterPro" id="IPR027417">
    <property type="entry name" value="P-loop_NTPase"/>
</dbReference>
<dbReference type="PANTHER" id="PTHR42869:SF1">
    <property type="entry name" value="SLL0572 PROTEIN"/>
    <property type="match status" value="1"/>
</dbReference>
<gene>
    <name evidence="1" type="ORF">HJC23_002020</name>
</gene>